<accession>A0A0F4XVE4</accession>
<dbReference type="Pfam" id="PF13407">
    <property type="entry name" value="Peripla_BP_4"/>
    <property type="match status" value="1"/>
</dbReference>
<dbReference type="PATRIC" id="fig|132476.4.peg.13"/>
<evidence type="ECO:0000259" key="4">
    <source>
        <dbReference type="Pfam" id="PF13407"/>
    </source>
</evidence>
<dbReference type="Proteomes" id="UP000033662">
    <property type="component" value="Unassembled WGS sequence"/>
</dbReference>
<evidence type="ECO:0000256" key="2">
    <source>
        <dbReference type="ARBA" id="ARBA00007639"/>
    </source>
</evidence>
<evidence type="ECO:0000313" key="6">
    <source>
        <dbReference type="Proteomes" id="UP000033662"/>
    </source>
</evidence>
<feature type="domain" description="Periplasmic binding protein" evidence="4">
    <location>
        <begin position="69"/>
        <end position="328"/>
    </location>
</feature>
<comment type="similarity">
    <text evidence="2">Belongs to the bacterial solute-binding protein 2 family.</text>
</comment>
<dbReference type="InterPro" id="IPR025997">
    <property type="entry name" value="SBP_2_dom"/>
</dbReference>
<dbReference type="GO" id="GO:0030246">
    <property type="term" value="F:carbohydrate binding"/>
    <property type="evidence" value="ECO:0007669"/>
    <property type="project" value="UniProtKB-ARBA"/>
</dbReference>
<comment type="subcellular location">
    <subcellularLocation>
        <location evidence="1">Cell envelope</location>
    </subcellularLocation>
</comment>
<reference evidence="5 6" key="1">
    <citation type="submission" date="2015-03" db="EMBL/GenBank/DDBJ databases">
        <title>Pseudomonas fluorescens 1855-344 Genome sequencing and assembly.</title>
        <authorList>
            <person name="Eng W.W.H."/>
            <person name="Gan H.M."/>
            <person name="Savka M.A."/>
        </authorList>
    </citation>
    <scope>NUCLEOTIDE SEQUENCE [LARGE SCALE GENOMIC DNA]</scope>
    <source>
        <strain evidence="5 6">1855-344</strain>
    </source>
</reference>
<evidence type="ECO:0000256" key="3">
    <source>
        <dbReference type="ARBA" id="ARBA00022729"/>
    </source>
</evidence>
<dbReference type="OrthoDB" id="9147297at2"/>
<dbReference type="PANTHER" id="PTHR46847">
    <property type="entry name" value="D-ALLOSE-BINDING PERIPLASMIC PROTEIN-RELATED"/>
    <property type="match status" value="1"/>
</dbReference>
<dbReference type="EMBL" id="JZXC01000001">
    <property type="protein sequence ID" value="KKA09801.1"/>
    <property type="molecule type" value="Genomic_DNA"/>
</dbReference>
<dbReference type="AlphaFoldDB" id="A0A0F4XVE4"/>
<organism evidence="5 6">
    <name type="scientific">Pseudomonas kilonensis</name>
    <dbReference type="NCBI Taxonomy" id="132476"/>
    <lineage>
        <taxon>Bacteria</taxon>
        <taxon>Pseudomonadati</taxon>
        <taxon>Pseudomonadota</taxon>
        <taxon>Gammaproteobacteria</taxon>
        <taxon>Pseudomonadales</taxon>
        <taxon>Pseudomonadaceae</taxon>
        <taxon>Pseudomonas</taxon>
    </lineage>
</organism>
<dbReference type="GO" id="GO:0030313">
    <property type="term" value="C:cell envelope"/>
    <property type="evidence" value="ECO:0007669"/>
    <property type="project" value="UniProtKB-SubCell"/>
</dbReference>
<dbReference type="Gene3D" id="3.40.50.2300">
    <property type="match status" value="2"/>
</dbReference>
<keyword evidence="3" id="KW-0732">Signal</keyword>
<dbReference type="PANTHER" id="PTHR46847:SF1">
    <property type="entry name" value="D-ALLOSE-BINDING PERIPLASMIC PROTEIN-RELATED"/>
    <property type="match status" value="1"/>
</dbReference>
<dbReference type="InterPro" id="IPR028082">
    <property type="entry name" value="Peripla_BP_I"/>
</dbReference>
<dbReference type="SUPFAM" id="SSF53822">
    <property type="entry name" value="Periplasmic binding protein-like I"/>
    <property type="match status" value="1"/>
</dbReference>
<sequence length="390" mass="41273">MCLILHARFYYLNGRMRSLVARVHRRISITHKVLWRLAGCVTGLALVAVNPAQAADGGIASGPTASYSIAFSNSYAGSDFRKVMVRNWQEIAVQAQKDGLIREAPVVSANNSASEQAAHIQDMIVKGVNAIVILAASDTALNGVIRDACNAGIVVVVMASLVTEPCVYTVDYNWSAMGRVEMDYIAGRLKGNGTLLEIRGIAGDATDKNISDGIRKAAGDYPGLKFAKTVYGNWTASVARKEVALALPSLPSIDAVATQGGDGYGAAMAFKAAGRPLPIIVMGNRQDELALWKQERDANGYETVSVSASPSVSQVGFWVAQQILAGKQVPKFVEVPLVRIDAKDLDTWLATMPVGGAANPLYSQASVAAMIDAAISNTASPTPLPEVTKP</sequence>
<proteinExistence type="inferred from homology"/>
<evidence type="ECO:0000313" key="5">
    <source>
        <dbReference type="EMBL" id="KKA09801.1"/>
    </source>
</evidence>
<protein>
    <submittedName>
        <fullName evidence="5">ABC transporter substrate-binding protein</fullName>
    </submittedName>
</protein>
<comment type="caution">
    <text evidence="5">The sequence shown here is derived from an EMBL/GenBank/DDBJ whole genome shotgun (WGS) entry which is preliminary data.</text>
</comment>
<gene>
    <name evidence="5" type="ORF">VP02_00055</name>
</gene>
<name>A0A0F4XVE4_9PSED</name>
<dbReference type="GO" id="GO:0055085">
    <property type="term" value="P:transmembrane transport"/>
    <property type="evidence" value="ECO:0007669"/>
    <property type="project" value="UniProtKB-ARBA"/>
</dbReference>
<dbReference type="CDD" id="cd19997">
    <property type="entry name" value="PBP1_ABC_sugar_binding-like"/>
    <property type="match status" value="1"/>
</dbReference>
<evidence type="ECO:0000256" key="1">
    <source>
        <dbReference type="ARBA" id="ARBA00004196"/>
    </source>
</evidence>